<evidence type="ECO:0000313" key="1">
    <source>
        <dbReference type="EMBL" id="CAD7399073.1"/>
    </source>
</evidence>
<accession>A0A7R9CM54</accession>
<dbReference type="AlphaFoldDB" id="A0A7R9CM54"/>
<proteinExistence type="predicted"/>
<protein>
    <submittedName>
        <fullName evidence="1">Uncharacterized protein</fullName>
    </submittedName>
</protein>
<name>A0A7R9CM54_TIMPO</name>
<reference evidence="1" key="1">
    <citation type="submission" date="2020-11" db="EMBL/GenBank/DDBJ databases">
        <authorList>
            <person name="Tran Van P."/>
        </authorList>
    </citation>
    <scope>NUCLEOTIDE SEQUENCE</scope>
</reference>
<gene>
    <name evidence="1" type="ORF">TPSB3V08_LOCUS2003</name>
</gene>
<organism evidence="1">
    <name type="scientific">Timema poppense</name>
    <name type="common">Walking stick</name>
    <dbReference type="NCBI Taxonomy" id="170557"/>
    <lineage>
        <taxon>Eukaryota</taxon>
        <taxon>Metazoa</taxon>
        <taxon>Ecdysozoa</taxon>
        <taxon>Arthropoda</taxon>
        <taxon>Hexapoda</taxon>
        <taxon>Insecta</taxon>
        <taxon>Pterygota</taxon>
        <taxon>Neoptera</taxon>
        <taxon>Polyneoptera</taxon>
        <taxon>Phasmatodea</taxon>
        <taxon>Timematodea</taxon>
        <taxon>Timematoidea</taxon>
        <taxon>Timematidae</taxon>
        <taxon>Timema</taxon>
    </lineage>
</organism>
<dbReference type="EMBL" id="OD000734">
    <property type="protein sequence ID" value="CAD7399073.1"/>
    <property type="molecule type" value="Genomic_DNA"/>
</dbReference>
<sequence length="73" mass="7679">MPGIEIGTLISVGKHATDQANVYDEGVAKSNPARAQNSPRAALGDGFVMKSTSAEQSCCFFYKGPAPAVLKYD</sequence>